<dbReference type="SUPFAM" id="SSF54189">
    <property type="entry name" value="Ribosomal proteins S24e, L23 and L15e"/>
    <property type="match status" value="1"/>
</dbReference>
<dbReference type="Proteomes" id="UP000269410">
    <property type="component" value="Unassembled WGS sequence"/>
</dbReference>
<comment type="similarity">
    <text evidence="1">Belongs to the universal ribosomal protein uL23 family.</text>
</comment>
<dbReference type="Gene3D" id="3.30.70.330">
    <property type="match status" value="1"/>
</dbReference>
<gene>
    <name evidence="5" type="primary">rplW</name>
    <name evidence="5" type="ORF">D6810_02275</name>
</gene>
<dbReference type="GO" id="GO:0003735">
    <property type="term" value="F:structural constituent of ribosome"/>
    <property type="evidence" value="ECO:0007669"/>
    <property type="project" value="InterPro"/>
</dbReference>
<dbReference type="GO" id="GO:0005840">
    <property type="term" value="C:ribosome"/>
    <property type="evidence" value="ECO:0007669"/>
    <property type="project" value="UniProtKB-KW"/>
</dbReference>
<comment type="caution">
    <text evidence="5">The sequence shown here is derived from an EMBL/GenBank/DDBJ whole genome shotgun (WGS) entry which is preliminary data.</text>
</comment>
<evidence type="ECO:0000256" key="2">
    <source>
        <dbReference type="ARBA" id="ARBA00022980"/>
    </source>
</evidence>
<sequence length="91" mass="10744">MNPVLTEKTIKLYQDFRVCTFEVSLKDNKSSLRYAFYKKYGIRPISVNIINRLGKFKRDKKNLRKGRIVGSKKIALFKIDKNKSLNLFEVK</sequence>
<dbReference type="AlphaFoldDB" id="A0A3M0Z073"/>
<dbReference type="InterPro" id="IPR012678">
    <property type="entry name" value="Ribosomal_uL23/eL15/eS24_sf"/>
</dbReference>
<dbReference type="GO" id="GO:1990904">
    <property type="term" value="C:ribonucleoprotein complex"/>
    <property type="evidence" value="ECO:0007669"/>
    <property type="project" value="UniProtKB-KW"/>
</dbReference>
<keyword evidence="2 5" id="KW-0689">Ribosomal protein</keyword>
<dbReference type="GO" id="GO:0006412">
    <property type="term" value="P:translation"/>
    <property type="evidence" value="ECO:0007669"/>
    <property type="project" value="InterPro"/>
</dbReference>
<dbReference type="EMBL" id="RFKV01000074">
    <property type="protein sequence ID" value="RMD77007.1"/>
    <property type="molecule type" value="Genomic_DNA"/>
</dbReference>
<evidence type="ECO:0000256" key="4">
    <source>
        <dbReference type="ARBA" id="ARBA00035481"/>
    </source>
</evidence>
<name>A0A3M0Z073_9BACT</name>
<reference evidence="5 6" key="1">
    <citation type="submission" date="2018-10" db="EMBL/GenBank/DDBJ databases">
        <title>Thermophilic Lithotrophy and Phototrophy in an Intertidal, Iron-rich, Geothermal Spring.</title>
        <authorList>
            <person name="Ward L.M."/>
            <person name="Idei A."/>
            <person name="Nakagawa M."/>
            <person name="Ueno Y."/>
            <person name="Fischer W."/>
            <person name="Mcglynn S.E."/>
        </authorList>
    </citation>
    <scope>NUCLEOTIDE SEQUENCE [LARGE SCALE GENOMIC DNA]</scope>
    <source>
        <strain evidence="5">J137</strain>
    </source>
</reference>
<proteinExistence type="inferred from homology"/>
<dbReference type="Pfam" id="PF00276">
    <property type="entry name" value="Ribosomal_L23"/>
    <property type="match status" value="1"/>
</dbReference>
<dbReference type="InterPro" id="IPR012677">
    <property type="entry name" value="Nucleotide-bd_a/b_plait_sf"/>
</dbReference>
<dbReference type="InterPro" id="IPR013025">
    <property type="entry name" value="Ribosomal_uL23-like"/>
</dbReference>
<evidence type="ECO:0000313" key="5">
    <source>
        <dbReference type="EMBL" id="RMD77007.1"/>
    </source>
</evidence>
<evidence type="ECO:0000256" key="3">
    <source>
        <dbReference type="ARBA" id="ARBA00023274"/>
    </source>
</evidence>
<protein>
    <recommendedName>
        <fullName evidence="4">50S ribosomal protein L23</fullName>
    </recommendedName>
</protein>
<evidence type="ECO:0000313" key="6">
    <source>
        <dbReference type="Proteomes" id="UP000269410"/>
    </source>
</evidence>
<organism evidence="5 6">
    <name type="scientific">Candidatus Dojkabacteria bacterium</name>
    <dbReference type="NCBI Taxonomy" id="2099670"/>
    <lineage>
        <taxon>Bacteria</taxon>
        <taxon>Candidatus Dojkabacteria</taxon>
    </lineage>
</organism>
<evidence type="ECO:0000256" key="1">
    <source>
        <dbReference type="ARBA" id="ARBA00006700"/>
    </source>
</evidence>
<accession>A0A3M0Z073</accession>
<keyword evidence="3" id="KW-0687">Ribonucleoprotein</keyword>